<dbReference type="GO" id="GO:0000049">
    <property type="term" value="F:tRNA binding"/>
    <property type="evidence" value="ECO:0007669"/>
    <property type="project" value="UniProtKB-UniRule"/>
</dbReference>
<dbReference type="Pfam" id="PF02580">
    <property type="entry name" value="Tyr_Deacylase"/>
    <property type="match status" value="1"/>
</dbReference>
<dbReference type="PANTHER" id="PTHR10472">
    <property type="entry name" value="D-TYROSYL-TRNA TYR DEACYLASE"/>
    <property type="match status" value="1"/>
</dbReference>
<keyword evidence="2" id="KW-0963">Cytoplasm</keyword>
<dbReference type="EMBL" id="OW659496">
    <property type="protein sequence ID" value="CAH2763889.1"/>
    <property type="molecule type" value="Genomic_DNA"/>
</dbReference>
<evidence type="ECO:0000313" key="4">
    <source>
        <dbReference type="EMBL" id="CAH2763889.1"/>
    </source>
</evidence>
<comment type="function">
    <text evidence="2">An aminoacyl-tRNA editing enzyme that deacylates mischarged D-aminoacyl-tRNAs. Also deacylates mischarged glycyl-tRNA(Ala), protecting cells against glycine mischarging by AlaRS. Acts via tRNA-based rather than protein-based catalysis; rejects L-amino acids rather than detecting D-amino acids in the active site. By recycling D-aminoacyl-tRNA to D-amino acids and free tRNA molecules, this enzyme counteracts the toxicity associated with the formation of D-aminoacyl-tRNA entities in vivo and helps enforce protein L-homochirality.</text>
</comment>
<comment type="catalytic activity">
    <reaction evidence="2">
        <text>a D-aminoacyl-tRNA + H2O = a tRNA + a D-alpha-amino acid + H(+)</text>
        <dbReference type="Rhea" id="RHEA:13953"/>
        <dbReference type="Rhea" id="RHEA-COMP:10123"/>
        <dbReference type="Rhea" id="RHEA-COMP:10124"/>
        <dbReference type="ChEBI" id="CHEBI:15377"/>
        <dbReference type="ChEBI" id="CHEBI:15378"/>
        <dbReference type="ChEBI" id="CHEBI:59871"/>
        <dbReference type="ChEBI" id="CHEBI:78442"/>
        <dbReference type="ChEBI" id="CHEBI:79333"/>
        <dbReference type="EC" id="3.1.1.96"/>
    </reaction>
</comment>
<dbReference type="PANTHER" id="PTHR10472:SF5">
    <property type="entry name" value="D-AMINOACYL-TRNA DEACYLASE 1"/>
    <property type="match status" value="1"/>
</dbReference>
<keyword evidence="2 3" id="KW-0378">Hydrolase</keyword>
<dbReference type="HAMAP" id="MF_00518">
    <property type="entry name" value="Deacylase_Dtd"/>
    <property type="match status" value="1"/>
</dbReference>
<dbReference type="GO" id="GO:0005737">
    <property type="term" value="C:cytoplasm"/>
    <property type="evidence" value="ECO:0007669"/>
    <property type="project" value="UniProtKB-SubCell"/>
</dbReference>
<dbReference type="EMBL" id="OW659477">
    <property type="protein sequence ID" value="CAH2760598.1"/>
    <property type="molecule type" value="Genomic_DNA"/>
</dbReference>
<evidence type="ECO:0000313" key="3">
    <source>
        <dbReference type="EMBL" id="CAH2760598.1"/>
    </source>
</evidence>
<keyword evidence="2" id="KW-0820">tRNA-binding</keyword>
<evidence type="ECO:0000313" key="5">
    <source>
        <dbReference type="Proteomes" id="UP001154095"/>
    </source>
</evidence>
<dbReference type="FunFam" id="3.50.80.10:FF:000001">
    <property type="entry name" value="D-aminoacyl-tRNA deacylase"/>
    <property type="match status" value="1"/>
</dbReference>
<dbReference type="InterPro" id="IPR003732">
    <property type="entry name" value="Daa-tRNA_deacyls_DTD"/>
</dbReference>
<comment type="domain">
    <text evidence="2">A Gly-cisPro motif from one monomer fits into the active site of the other monomer to allow specific chiral rejection of L-amino acids.</text>
</comment>
<reference evidence="3" key="1">
    <citation type="submission" date="2022-04" db="EMBL/GenBank/DDBJ databases">
        <authorList>
            <person name="Forde T."/>
        </authorList>
    </citation>
    <scope>NUCLEOTIDE SEQUENCE</scope>
    <source>
        <strain evidence="3">A18Y016a</strain>
        <strain evidence="4">A18Y020d</strain>
    </source>
</reference>
<dbReference type="GO" id="GO:0051500">
    <property type="term" value="F:D-tyrosyl-tRNA(Tyr) deacylase activity"/>
    <property type="evidence" value="ECO:0007669"/>
    <property type="project" value="TreeGrafter"/>
</dbReference>
<dbReference type="EC" id="3.1.1.-" evidence="2"/>
<protein>
    <recommendedName>
        <fullName evidence="2">D-aminoacyl-tRNA deacylase</fullName>
        <shortName evidence="2">DTD</shortName>
        <ecNumber evidence="2">3.1.1.96</ecNumber>
    </recommendedName>
    <alternativeName>
        <fullName evidence="2">Gly-tRNA(Ala) deacylase</fullName>
        <ecNumber evidence="2">3.1.1.-</ecNumber>
    </alternativeName>
</protein>
<evidence type="ECO:0000313" key="6">
    <source>
        <dbReference type="Proteomes" id="UP001154111"/>
    </source>
</evidence>
<dbReference type="GO" id="GO:0106026">
    <property type="term" value="F:Gly-tRNA(Ala) deacylase activity"/>
    <property type="evidence" value="ECO:0007669"/>
    <property type="project" value="UniProtKB-UniRule"/>
</dbReference>
<dbReference type="Proteomes" id="UP001154111">
    <property type="component" value="Chromosome"/>
</dbReference>
<evidence type="ECO:0000256" key="1">
    <source>
        <dbReference type="ARBA" id="ARBA00009673"/>
    </source>
</evidence>
<name>A0AAU9VGB5_9FIRM</name>
<keyword evidence="5" id="KW-1185">Reference proteome</keyword>
<comment type="catalytic activity">
    <reaction evidence="2">
        <text>glycyl-tRNA(Ala) + H2O = tRNA(Ala) + glycine + H(+)</text>
        <dbReference type="Rhea" id="RHEA:53744"/>
        <dbReference type="Rhea" id="RHEA-COMP:9657"/>
        <dbReference type="Rhea" id="RHEA-COMP:13640"/>
        <dbReference type="ChEBI" id="CHEBI:15377"/>
        <dbReference type="ChEBI" id="CHEBI:15378"/>
        <dbReference type="ChEBI" id="CHEBI:57305"/>
        <dbReference type="ChEBI" id="CHEBI:78442"/>
        <dbReference type="ChEBI" id="CHEBI:78522"/>
    </reaction>
</comment>
<dbReference type="GO" id="GO:0019478">
    <property type="term" value="P:D-amino acid catabolic process"/>
    <property type="evidence" value="ECO:0007669"/>
    <property type="project" value="UniProtKB-UniRule"/>
</dbReference>
<dbReference type="Gene3D" id="3.50.80.10">
    <property type="entry name" value="D-tyrosyl-tRNA(Tyr) deacylase"/>
    <property type="match status" value="1"/>
</dbReference>
<keyword evidence="2" id="KW-0694">RNA-binding</keyword>
<dbReference type="AlphaFoldDB" id="A0AAU9VGB5"/>
<dbReference type="Proteomes" id="UP001154095">
    <property type="component" value="Chromosome"/>
</dbReference>
<dbReference type="GO" id="GO:0043908">
    <property type="term" value="F:Ser(Gly)-tRNA(Ala) hydrolase activity"/>
    <property type="evidence" value="ECO:0007669"/>
    <property type="project" value="UniProtKB-UniRule"/>
</dbReference>
<comment type="similarity">
    <text evidence="1 2">Belongs to the DTD family.</text>
</comment>
<sequence>MKIVIQKVKEAKVIVEQEVVGEIKQGYMLLVGMETGDTDADIKKAVDKIASIRLFDDADGKINLSIQDVGGAILSISQFTLAADCRKGNRPSFSNAMEPTQANTMFEAFNVGLRNHGIDVETGIFQTHMNVVLDNDGPITIVLNIKDGKVI</sequence>
<proteinExistence type="inferred from homology"/>
<comment type="subunit">
    <text evidence="2">Homodimer.</text>
</comment>
<organism evidence="3 6">
    <name type="scientific">Erysipelothrix amsterdamensis</name>
    <dbReference type="NCBI Taxonomy" id="2929157"/>
    <lineage>
        <taxon>Bacteria</taxon>
        <taxon>Bacillati</taxon>
        <taxon>Bacillota</taxon>
        <taxon>Erysipelotrichia</taxon>
        <taxon>Erysipelotrichales</taxon>
        <taxon>Erysipelotrichaceae</taxon>
        <taxon>Erysipelothrix</taxon>
    </lineage>
</organism>
<dbReference type="NCBIfam" id="TIGR00256">
    <property type="entry name" value="D-aminoacyl-tRNA deacylase"/>
    <property type="match status" value="1"/>
</dbReference>
<dbReference type="RefSeq" id="WP_254007015.1">
    <property type="nucleotide sequence ID" value="NZ_OW659477.1"/>
</dbReference>
<gene>
    <name evidence="2 3" type="primary">dtd</name>
    <name evidence="3" type="ORF">ERYAMS2_00232</name>
    <name evidence="4" type="ORF">ERYAMS_01790</name>
</gene>
<evidence type="ECO:0000256" key="2">
    <source>
        <dbReference type="HAMAP-Rule" id="MF_00518"/>
    </source>
</evidence>
<dbReference type="EC" id="3.1.1.96" evidence="2"/>
<accession>A0AAU9VGB5</accession>
<comment type="subcellular location">
    <subcellularLocation>
        <location evidence="2">Cytoplasm</location>
    </subcellularLocation>
</comment>
<feature type="short sequence motif" description="Gly-cisPro motif, important for rejection of L-amino acids" evidence="2">
    <location>
        <begin position="137"/>
        <end position="138"/>
    </location>
</feature>
<dbReference type="InterPro" id="IPR023509">
    <property type="entry name" value="DTD-like_sf"/>
</dbReference>
<dbReference type="SUPFAM" id="SSF69500">
    <property type="entry name" value="DTD-like"/>
    <property type="match status" value="1"/>
</dbReference>